<name>A0A914UR07_9BILA</name>
<reference evidence="2" key="1">
    <citation type="submission" date="2022-11" db="UniProtKB">
        <authorList>
            <consortium name="WormBaseParasite"/>
        </authorList>
    </citation>
    <scope>IDENTIFICATION</scope>
</reference>
<protein>
    <submittedName>
        <fullName evidence="2">Uncharacterized protein</fullName>
    </submittedName>
</protein>
<keyword evidence="1" id="KW-1185">Reference proteome</keyword>
<dbReference type="WBParaSite" id="PSAMB.scaffold11524size3292.g34206.t1">
    <property type="protein sequence ID" value="PSAMB.scaffold11524size3292.g34206.t1"/>
    <property type="gene ID" value="PSAMB.scaffold11524size3292.g34206"/>
</dbReference>
<proteinExistence type="predicted"/>
<dbReference type="AlphaFoldDB" id="A0A914UR07"/>
<evidence type="ECO:0000313" key="1">
    <source>
        <dbReference type="Proteomes" id="UP000887566"/>
    </source>
</evidence>
<evidence type="ECO:0000313" key="2">
    <source>
        <dbReference type="WBParaSite" id="PSAMB.scaffold11524size3292.g34206.t1"/>
    </source>
</evidence>
<accession>A0A914UR07</accession>
<organism evidence="1 2">
    <name type="scientific">Plectus sambesii</name>
    <dbReference type="NCBI Taxonomy" id="2011161"/>
    <lineage>
        <taxon>Eukaryota</taxon>
        <taxon>Metazoa</taxon>
        <taxon>Ecdysozoa</taxon>
        <taxon>Nematoda</taxon>
        <taxon>Chromadorea</taxon>
        <taxon>Plectida</taxon>
        <taxon>Plectina</taxon>
        <taxon>Plectoidea</taxon>
        <taxon>Plectidae</taxon>
        <taxon>Plectus</taxon>
    </lineage>
</organism>
<sequence length="76" mass="8405">MDMSLMSTRSAVNRSRFGAEGDNNATMNFTTANFDLFMDENAAVKVSETLFEDFSSALMETQGSSKVFTLVANFEQ</sequence>
<dbReference type="Proteomes" id="UP000887566">
    <property type="component" value="Unplaced"/>
</dbReference>